<proteinExistence type="predicted"/>
<protein>
    <submittedName>
        <fullName evidence="1">Uncharacterized protein</fullName>
    </submittedName>
</protein>
<reference evidence="1" key="1">
    <citation type="submission" date="2014-09" db="EMBL/GenBank/DDBJ databases">
        <authorList>
            <person name="Magalhaes I.L.F."/>
            <person name="Oliveira U."/>
            <person name="Santos F.R."/>
            <person name="Vidigal T.H.D.A."/>
            <person name="Brescovit A.D."/>
            <person name="Santos A.J."/>
        </authorList>
    </citation>
    <scope>NUCLEOTIDE SEQUENCE</scope>
    <source>
        <tissue evidence="1">Shoot tissue taken approximately 20 cm above the soil surface</tissue>
    </source>
</reference>
<dbReference type="AlphaFoldDB" id="A0A0A8Y924"/>
<organism evidence="1">
    <name type="scientific">Arundo donax</name>
    <name type="common">Giant reed</name>
    <name type="synonym">Donax arundinaceus</name>
    <dbReference type="NCBI Taxonomy" id="35708"/>
    <lineage>
        <taxon>Eukaryota</taxon>
        <taxon>Viridiplantae</taxon>
        <taxon>Streptophyta</taxon>
        <taxon>Embryophyta</taxon>
        <taxon>Tracheophyta</taxon>
        <taxon>Spermatophyta</taxon>
        <taxon>Magnoliopsida</taxon>
        <taxon>Liliopsida</taxon>
        <taxon>Poales</taxon>
        <taxon>Poaceae</taxon>
        <taxon>PACMAD clade</taxon>
        <taxon>Arundinoideae</taxon>
        <taxon>Arundineae</taxon>
        <taxon>Arundo</taxon>
    </lineage>
</organism>
<dbReference type="EMBL" id="GBRH01275109">
    <property type="protein sequence ID" value="JAD22786.1"/>
    <property type="molecule type" value="Transcribed_RNA"/>
</dbReference>
<reference evidence="1" key="2">
    <citation type="journal article" date="2015" name="Data Brief">
        <title>Shoot transcriptome of the giant reed, Arundo donax.</title>
        <authorList>
            <person name="Barrero R.A."/>
            <person name="Guerrero F.D."/>
            <person name="Moolhuijzen P."/>
            <person name="Goolsby J.A."/>
            <person name="Tidwell J."/>
            <person name="Bellgard S.E."/>
            <person name="Bellgard M.I."/>
        </authorList>
    </citation>
    <scope>NUCLEOTIDE SEQUENCE</scope>
    <source>
        <tissue evidence="1">Shoot tissue taken approximately 20 cm above the soil surface</tissue>
    </source>
</reference>
<sequence length="71" mass="7883">MAADDEQMSFVVLYLFANGCELYPIPLCGFYYRGVGLLADCDGACLPDDAWRKFLLLWFFVVCGSGSAIED</sequence>
<name>A0A0A8Y924_ARUDO</name>
<evidence type="ECO:0000313" key="1">
    <source>
        <dbReference type="EMBL" id="JAD22786.1"/>
    </source>
</evidence>
<accession>A0A0A8Y924</accession>